<reference evidence="3" key="1">
    <citation type="submission" date="2013-05" db="EMBL/GenBank/DDBJ databases">
        <title>The Genome sequence of Mucor circinelloides f. circinelloides 1006PhL.</title>
        <authorList>
            <consortium name="The Broad Institute Genomics Platform"/>
            <person name="Cuomo C."/>
            <person name="Earl A."/>
            <person name="Findley K."/>
            <person name="Lee S.C."/>
            <person name="Walker B."/>
            <person name="Young S."/>
            <person name="Zeng Q."/>
            <person name="Gargeya S."/>
            <person name="Fitzgerald M."/>
            <person name="Haas B."/>
            <person name="Abouelleil A."/>
            <person name="Allen A.W."/>
            <person name="Alvarado L."/>
            <person name="Arachchi H.M."/>
            <person name="Berlin A.M."/>
            <person name="Chapman S.B."/>
            <person name="Gainer-Dewar J."/>
            <person name="Goldberg J."/>
            <person name="Griggs A."/>
            <person name="Gujja S."/>
            <person name="Hansen M."/>
            <person name="Howarth C."/>
            <person name="Imamovic A."/>
            <person name="Ireland A."/>
            <person name="Larimer J."/>
            <person name="McCowan C."/>
            <person name="Murphy C."/>
            <person name="Pearson M."/>
            <person name="Poon T.W."/>
            <person name="Priest M."/>
            <person name="Roberts A."/>
            <person name="Saif S."/>
            <person name="Shea T."/>
            <person name="Sisk P."/>
            <person name="Sykes S."/>
            <person name="Wortman J."/>
            <person name="Nusbaum C."/>
            <person name="Birren B."/>
        </authorList>
    </citation>
    <scope>NUCLEOTIDE SEQUENCE [LARGE SCALE GENOMIC DNA]</scope>
    <source>
        <strain evidence="3">1006PhL</strain>
    </source>
</reference>
<dbReference type="STRING" id="1220926.S2J932"/>
<sequence length="149" mass="17291">MVVQRNVVYRFINNCIPHKARLHRIFPDLHPSNLCMICSSSVDSSEHFLFDCPTKASVWRAVIFEFLWPTVTIPDIILAIRSFDFYNIWYSQRNGVPASVILFITLANIWRSHFRTVFDRTPFTTAAVLASIRLDISKRIDGDHVHTLL</sequence>
<dbReference type="OrthoDB" id="2288126at2759"/>
<protein>
    <recommendedName>
        <fullName evidence="1">Reverse transcriptase zinc-binding domain-containing protein</fullName>
    </recommendedName>
</protein>
<accession>S2J932</accession>
<dbReference type="InParanoid" id="S2J932"/>
<dbReference type="EMBL" id="KE124026">
    <property type="protein sequence ID" value="EPB84897.1"/>
    <property type="molecule type" value="Genomic_DNA"/>
</dbReference>
<keyword evidence="3" id="KW-1185">Reference proteome</keyword>
<feature type="domain" description="Reverse transcriptase zinc-binding" evidence="1">
    <location>
        <begin position="7"/>
        <end position="59"/>
    </location>
</feature>
<dbReference type="AlphaFoldDB" id="S2J932"/>
<dbReference type="Pfam" id="PF13966">
    <property type="entry name" value="zf-RVT"/>
    <property type="match status" value="1"/>
</dbReference>
<evidence type="ECO:0000313" key="3">
    <source>
        <dbReference type="Proteomes" id="UP000014254"/>
    </source>
</evidence>
<proteinExistence type="predicted"/>
<dbReference type="Proteomes" id="UP000014254">
    <property type="component" value="Unassembled WGS sequence"/>
</dbReference>
<dbReference type="OMA" id="FINNCIP"/>
<dbReference type="InterPro" id="IPR026960">
    <property type="entry name" value="RVT-Znf"/>
</dbReference>
<evidence type="ECO:0000313" key="2">
    <source>
        <dbReference type="EMBL" id="EPB84897.1"/>
    </source>
</evidence>
<dbReference type="VEuPathDB" id="FungiDB:HMPREF1544_08332"/>
<organism evidence="2 3">
    <name type="scientific">Mucor circinelloides f. circinelloides (strain 1006PhL)</name>
    <name type="common">Mucormycosis agent</name>
    <name type="synonym">Calyptromyces circinelloides</name>
    <dbReference type="NCBI Taxonomy" id="1220926"/>
    <lineage>
        <taxon>Eukaryota</taxon>
        <taxon>Fungi</taxon>
        <taxon>Fungi incertae sedis</taxon>
        <taxon>Mucoromycota</taxon>
        <taxon>Mucoromycotina</taxon>
        <taxon>Mucoromycetes</taxon>
        <taxon>Mucorales</taxon>
        <taxon>Mucorineae</taxon>
        <taxon>Mucoraceae</taxon>
        <taxon>Mucor</taxon>
    </lineage>
</organism>
<gene>
    <name evidence="2" type="ORF">HMPREF1544_08332</name>
</gene>
<evidence type="ECO:0000259" key="1">
    <source>
        <dbReference type="Pfam" id="PF13966"/>
    </source>
</evidence>
<name>S2J932_MUCC1</name>